<evidence type="ECO:0000313" key="1">
    <source>
        <dbReference type="EMBL" id="KAK1530384.1"/>
    </source>
</evidence>
<accession>A0AAJ0E372</accession>
<gene>
    <name evidence="1" type="ORF">CCOS01_05487</name>
</gene>
<protein>
    <submittedName>
        <fullName evidence="1">Uncharacterized protein</fullName>
    </submittedName>
</protein>
<dbReference type="Proteomes" id="UP001240678">
    <property type="component" value="Unassembled WGS sequence"/>
</dbReference>
<dbReference type="RefSeq" id="XP_060315439.1">
    <property type="nucleotide sequence ID" value="XM_060453667.1"/>
</dbReference>
<proteinExistence type="predicted"/>
<organism evidence="1 2">
    <name type="scientific">Colletotrichum costaricense</name>
    <dbReference type="NCBI Taxonomy" id="1209916"/>
    <lineage>
        <taxon>Eukaryota</taxon>
        <taxon>Fungi</taxon>
        <taxon>Dikarya</taxon>
        <taxon>Ascomycota</taxon>
        <taxon>Pezizomycotina</taxon>
        <taxon>Sordariomycetes</taxon>
        <taxon>Hypocreomycetidae</taxon>
        <taxon>Glomerellales</taxon>
        <taxon>Glomerellaceae</taxon>
        <taxon>Colletotrichum</taxon>
        <taxon>Colletotrichum acutatum species complex</taxon>
    </lineage>
</organism>
<dbReference type="AlphaFoldDB" id="A0AAJ0E372"/>
<sequence>MNKAVQVHNCPRARKYQMPSCRVSMAHPIAK</sequence>
<dbReference type="GeneID" id="85337214"/>
<keyword evidence="2" id="KW-1185">Reference proteome</keyword>
<dbReference type="EMBL" id="MOOE01000005">
    <property type="protein sequence ID" value="KAK1530384.1"/>
    <property type="molecule type" value="Genomic_DNA"/>
</dbReference>
<comment type="caution">
    <text evidence="1">The sequence shown here is derived from an EMBL/GenBank/DDBJ whole genome shotgun (WGS) entry which is preliminary data.</text>
</comment>
<evidence type="ECO:0000313" key="2">
    <source>
        <dbReference type="Proteomes" id="UP001240678"/>
    </source>
</evidence>
<reference evidence="1 2" key="1">
    <citation type="submission" date="2016-10" db="EMBL/GenBank/DDBJ databases">
        <title>The genome sequence of Colletotrichum fioriniae PJ7.</title>
        <authorList>
            <person name="Baroncelli R."/>
        </authorList>
    </citation>
    <scope>NUCLEOTIDE SEQUENCE [LARGE SCALE GENOMIC DNA]</scope>
    <source>
        <strain evidence="1 2">IMI 309622</strain>
    </source>
</reference>
<name>A0AAJ0E372_9PEZI</name>